<accession>A0A1V4AD77</accession>
<feature type="transmembrane region" description="Helical" evidence="2">
    <location>
        <begin position="222"/>
        <end position="244"/>
    </location>
</feature>
<dbReference type="STRING" id="83656.B1H18_07950"/>
<keyword evidence="2" id="KW-0472">Membrane</keyword>
<feature type="transmembrane region" description="Helical" evidence="2">
    <location>
        <begin position="279"/>
        <end position="299"/>
    </location>
</feature>
<protein>
    <recommendedName>
        <fullName evidence="5">Integral membrane protein</fullName>
    </recommendedName>
</protein>
<evidence type="ECO:0000256" key="1">
    <source>
        <dbReference type="SAM" id="MobiDB-lite"/>
    </source>
</evidence>
<proteinExistence type="predicted"/>
<dbReference type="AlphaFoldDB" id="A0A1V4AD77"/>
<feature type="transmembrane region" description="Helical" evidence="2">
    <location>
        <begin position="250"/>
        <end position="267"/>
    </location>
</feature>
<comment type="caution">
    <text evidence="3">The sequence shown here is derived from an EMBL/GenBank/DDBJ whole genome shotgun (WGS) entry which is preliminary data.</text>
</comment>
<keyword evidence="2" id="KW-1133">Transmembrane helix</keyword>
<feature type="transmembrane region" description="Helical" evidence="2">
    <location>
        <begin position="83"/>
        <end position="104"/>
    </location>
</feature>
<feature type="region of interest" description="Disordered" evidence="1">
    <location>
        <begin position="52"/>
        <end position="76"/>
    </location>
</feature>
<sequence length="353" mass="35754">MEEHRAWCERAVDPLEIAAGLEAHGITDRAVARYRHRTVFSLAEEMYARLPQDDDHDIGTSDTGHAGHPAPDDGHERGRGTGWAVLVLLPAALCALTLAGAHLASGGSRLAVIAAGAPAVALAVRACLRHGPLVAPVPGGPAARLRTCGLLAYACYGDGLIDAALTGGPDEPWPPHTAPLLALCAAVAPAAWCAGFFAVRARHALRTSRGLDDFAASVWPPLLGALAVHLCLLGALLGLSGALLGQATGLPGAGALGLLLFLARLLMAHGVPVPARAALGAAFAAEVLAVCSVFIGRLPECAFLAVPVENLTSALGAGAVPALACSAAALPLLVHALSALTKASAHLFHDGGR</sequence>
<gene>
    <name evidence="3" type="ORF">B1H18_07950</name>
</gene>
<feature type="transmembrane region" description="Helical" evidence="2">
    <location>
        <begin position="311"/>
        <end position="334"/>
    </location>
</feature>
<evidence type="ECO:0008006" key="5">
    <source>
        <dbReference type="Google" id="ProtNLM"/>
    </source>
</evidence>
<keyword evidence="2" id="KW-0812">Transmembrane</keyword>
<reference evidence="3 4" key="1">
    <citation type="submission" date="2017-02" db="EMBL/GenBank/DDBJ databases">
        <title>Draft Genome Sequence of Streptomyces tsukubaensis F601, a Producer of the immunosuppressant tacrolimus FK506.</title>
        <authorList>
            <person name="Zong G."/>
            <person name="Zhong C."/>
            <person name="Fu J."/>
            <person name="Qin R."/>
            <person name="Cao G."/>
        </authorList>
    </citation>
    <scope>NUCLEOTIDE SEQUENCE [LARGE SCALE GENOMIC DNA]</scope>
    <source>
        <strain evidence="3 4">F601</strain>
    </source>
</reference>
<dbReference type="EMBL" id="MVFC01000004">
    <property type="protein sequence ID" value="OON81472.1"/>
    <property type="molecule type" value="Genomic_DNA"/>
</dbReference>
<dbReference type="OrthoDB" id="4339140at2"/>
<evidence type="ECO:0000313" key="3">
    <source>
        <dbReference type="EMBL" id="OON81472.1"/>
    </source>
</evidence>
<keyword evidence="4" id="KW-1185">Reference proteome</keyword>
<name>A0A1V4AD77_9ACTN</name>
<organism evidence="3 4">
    <name type="scientific">Streptomyces tsukubensis</name>
    <dbReference type="NCBI Taxonomy" id="83656"/>
    <lineage>
        <taxon>Bacteria</taxon>
        <taxon>Bacillati</taxon>
        <taxon>Actinomycetota</taxon>
        <taxon>Actinomycetes</taxon>
        <taxon>Kitasatosporales</taxon>
        <taxon>Streptomycetaceae</taxon>
        <taxon>Streptomyces</taxon>
    </lineage>
</organism>
<feature type="transmembrane region" description="Helical" evidence="2">
    <location>
        <begin position="180"/>
        <end position="201"/>
    </location>
</feature>
<dbReference type="Proteomes" id="UP000190539">
    <property type="component" value="Unassembled WGS sequence"/>
</dbReference>
<evidence type="ECO:0000256" key="2">
    <source>
        <dbReference type="SAM" id="Phobius"/>
    </source>
</evidence>
<evidence type="ECO:0000313" key="4">
    <source>
        <dbReference type="Proteomes" id="UP000190539"/>
    </source>
</evidence>